<keyword evidence="1" id="KW-0812">Transmembrane</keyword>
<evidence type="ECO:0000313" key="2">
    <source>
        <dbReference type="EMBL" id="GFR66288.1"/>
    </source>
</evidence>
<dbReference type="Proteomes" id="UP000762676">
    <property type="component" value="Unassembled WGS sequence"/>
</dbReference>
<keyword evidence="3" id="KW-1185">Reference proteome</keyword>
<dbReference type="AlphaFoldDB" id="A0AAV4F0R2"/>
<proteinExistence type="predicted"/>
<gene>
    <name evidence="2" type="ORF">ElyMa_003679300</name>
</gene>
<sequence length="210" mass="23818">MRPSELQKTIGLRERIAPNNIIEEPFEADALPRRHTSCAKRDWLVGNHRRFAFWERMRLLVKKSKHAKARQAANIGAQKLTRSVEEKDIISVLKRLHMNSENAAELPPEDMSEIALAKMDKRLRLWSEKTNMNGSKLAGLQSSSIVLVSYVAVLGSGGGGGLFVFLVFVCILVYLIIFFSSTSTSSFIITIFVITIFYMIVIIIHRLLYH</sequence>
<evidence type="ECO:0000256" key="1">
    <source>
        <dbReference type="SAM" id="Phobius"/>
    </source>
</evidence>
<evidence type="ECO:0008006" key="4">
    <source>
        <dbReference type="Google" id="ProtNLM"/>
    </source>
</evidence>
<reference evidence="2 3" key="1">
    <citation type="journal article" date="2021" name="Elife">
        <title>Chloroplast acquisition without the gene transfer in kleptoplastic sea slugs, Plakobranchus ocellatus.</title>
        <authorList>
            <person name="Maeda T."/>
            <person name="Takahashi S."/>
            <person name="Yoshida T."/>
            <person name="Shimamura S."/>
            <person name="Takaki Y."/>
            <person name="Nagai Y."/>
            <person name="Toyoda A."/>
            <person name="Suzuki Y."/>
            <person name="Arimoto A."/>
            <person name="Ishii H."/>
            <person name="Satoh N."/>
            <person name="Nishiyama T."/>
            <person name="Hasebe M."/>
            <person name="Maruyama T."/>
            <person name="Minagawa J."/>
            <person name="Obokata J."/>
            <person name="Shigenobu S."/>
        </authorList>
    </citation>
    <scope>NUCLEOTIDE SEQUENCE [LARGE SCALE GENOMIC DNA]</scope>
</reference>
<name>A0AAV4F0R2_9GAST</name>
<protein>
    <recommendedName>
        <fullName evidence="4">Transmembrane protein</fullName>
    </recommendedName>
</protein>
<accession>A0AAV4F0R2</accession>
<dbReference type="EMBL" id="BMAT01007527">
    <property type="protein sequence ID" value="GFR66288.1"/>
    <property type="molecule type" value="Genomic_DNA"/>
</dbReference>
<comment type="caution">
    <text evidence="2">The sequence shown here is derived from an EMBL/GenBank/DDBJ whole genome shotgun (WGS) entry which is preliminary data.</text>
</comment>
<keyword evidence="1" id="KW-1133">Transmembrane helix</keyword>
<organism evidence="2 3">
    <name type="scientific">Elysia marginata</name>
    <dbReference type="NCBI Taxonomy" id="1093978"/>
    <lineage>
        <taxon>Eukaryota</taxon>
        <taxon>Metazoa</taxon>
        <taxon>Spiralia</taxon>
        <taxon>Lophotrochozoa</taxon>
        <taxon>Mollusca</taxon>
        <taxon>Gastropoda</taxon>
        <taxon>Heterobranchia</taxon>
        <taxon>Euthyneura</taxon>
        <taxon>Panpulmonata</taxon>
        <taxon>Sacoglossa</taxon>
        <taxon>Placobranchoidea</taxon>
        <taxon>Plakobranchidae</taxon>
        <taxon>Elysia</taxon>
    </lineage>
</organism>
<keyword evidence="1" id="KW-0472">Membrane</keyword>
<feature type="transmembrane region" description="Helical" evidence="1">
    <location>
        <begin position="161"/>
        <end position="180"/>
    </location>
</feature>
<evidence type="ECO:0000313" key="3">
    <source>
        <dbReference type="Proteomes" id="UP000762676"/>
    </source>
</evidence>
<feature type="transmembrane region" description="Helical" evidence="1">
    <location>
        <begin position="187"/>
        <end position="208"/>
    </location>
</feature>